<protein>
    <recommendedName>
        <fullName evidence="6">G-protein coupled receptors family 1 profile domain-containing protein</fullName>
    </recommendedName>
</protein>
<keyword evidence="3 5" id="KW-1133">Transmembrane helix</keyword>
<comment type="subcellular location">
    <subcellularLocation>
        <location evidence="1">Membrane</location>
    </subcellularLocation>
</comment>
<evidence type="ECO:0000256" key="2">
    <source>
        <dbReference type="ARBA" id="ARBA00022692"/>
    </source>
</evidence>
<feature type="domain" description="G-protein coupled receptors family 1 profile" evidence="6">
    <location>
        <begin position="1"/>
        <end position="132"/>
    </location>
</feature>
<evidence type="ECO:0000256" key="5">
    <source>
        <dbReference type="SAM" id="Phobius"/>
    </source>
</evidence>
<organism evidence="7 8">
    <name type="scientific">Mytilus galloprovincialis</name>
    <name type="common">Mediterranean mussel</name>
    <dbReference type="NCBI Taxonomy" id="29158"/>
    <lineage>
        <taxon>Eukaryota</taxon>
        <taxon>Metazoa</taxon>
        <taxon>Spiralia</taxon>
        <taxon>Lophotrochozoa</taxon>
        <taxon>Mollusca</taxon>
        <taxon>Bivalvia</taxon>
        <taxon>Autobranchia</taxon>
        <taxon>Pteriomorphia</taxon>
        <taxon>Mytilida</taxon>
        <taxon>Mytiloidea</taxon>
        <taxon>Mytilidae</taxon>
        <taxon>Mytilinae</taxon>
        <taxon>Mytilus</taxon>
    </lineage>
</organism>
<keyword evidence="8" id="KW-1185">Reference proteome</keyword>
<name>A0A8B6GEE8_MYTGA</name>
<dbReference type="PROSITE" id="PS50262">
    <property type="entry name" value="G_PROTEIN_RECEP_F1_2"/>
    <property type="match status" value="1"/>
</dbReference>
<keyword evidence="2 5" id="KW-0812">Transmembrane</keyword>
<dbReference type="Proteomes" id="UP000596742">
    <property type="component" value="Unassembled WGS sequence"/>
</dbReference>
<dbReference type="GO" id="GO:0016020">
    <property type="term" value="C:membrane"/>
    <property type="evidence" value="ECO:0007669"/>
    <property type="project" value="UniProtKB-SubCell"/>
</dbReference>
<dbReference type="EMBL" id="UYJE01008332">
    <property type="protein sequence ID" value="VDI63062.1"/>
    <property type="molecule type" value="Genomic_DNA"/>
</dbReference>
<evidence type="ECO:0000256" key="4">
    <source>
        <dbReference type="ARBA" id="ARBA00023136"/>
    </source>
</evidence>
<dbReference type="Gene3D" id="1.20.1070.10">
    <property type="entry name" value="Rhodopsin 7-helix transmembrane proteins"/>
    <property type="match status" value="1"/>
</dbReference>
<comment type="caution">
    <text evidence="7">The sequence shown here is derived from an EMBL/GenBank/DDBJ whole genome shotgun (WGS) entry which is preliminary data.</text>
</comment>
<evidence type="ECO:0000313" key="8">
    <source>
        <dbReference type="Proteomes" id="UP000596742"/>
    </source>
</evidence>
<reference evidence="7" key="1">
    <citation type="submission" date="2018-11" db="EMBL/GenBank/DDBJ databases">
        <authorList>
            <person name="Alioto T."/>
            <person name="Alioto T."/>
        </authorList>
    </citation>
    <scope>NUCLEOTIDE SEQUENCE</scope>
</reference>
<feature type="non-terminal residue" evidence="7">
    <location>
        <position position="132"/>
    </location>
</feature>
<feature type="transmembrane region" description="Helical" evidence="5">
    <location>
        <begin position="93"/>
        <end position="122"/>
    </location>
</feature>
<evidence type="ECO:0000313" key="7">
    <source>
        <dbReference type="EMBL" id="VDI63062.1"/>
    </source>
</evidence>
<dbReference type="OrthoDB" id="9927220at2759"/>
<evidence type="ECO:0000256" key="1">
    <source>
        <dbReference type="ARBA" id="ARBA00004370"/>
    </source>
</evidence>
<feature type="transmembrane region" description="Helical" evidence="5">
    <location>
        <begin position="25"/>
        <end position="47"/>
    </location>
</feature>
<evidence type="ECO:0000259" key="6">
    <source>
        <dbReference type="PROSITE" id="PS50262"/>
    </source>
</evidence>
<dbReference type="InterPro" id="IPR017452">
    <property type="entry name" value="GPCR_Rhodpsn_7TM"/>
</dbReference>
<keyword evidence="4 5" id="KW-0472">Membrane</keyword>
<accession>A0A8B6GEE8</accession>
<evidence type="ECO:0000256" key="3">
    <source>
        <dbReference type="ARBA" id="ARBA00022989"/>
    </source>
</evidence>
<feature type="non-terminal residue" evidence="7">
    <location>
        <position position="1"/>
    </location>
</feature>
<dbReference type="AlphaFoldDB" id="A0A8B6GEE8"/>
<sequence length="132" mass="15092">CSAHYADWLDGNGETSEMISYLLKLIGVIFIPSFLIIYSDVSLVLFLKESSNVRKILVKTSSTEKDQASGSVRSNYVTFQYDLTDGESRRQTLLVVILSSIVFVVEIPYAVLLIVYIHFISIQDYELKNWLW</sequence>
<proteinExistence type="predicted"/>
<gene>
    <name evidence="7" type="ORF">MGAL_10B067366</name>
</gene>